<keyword evidence="6 19" id="KW-0812">Transmembrane</keyword>
<dbReference type="PANTHER" id="PTHR34299:SF1">
    <property type="entry name" value="DIACYLGLYCEROL KINASE"/>
    <property type="match status" value="1"/>
</dbReference>
<dbReference type="GO" id="GO:0005524">
    <property type="term" value="F:ATP binding"/>
    <property type="evidence" value="ECO:0007669"/>
    <property type="project" value="UniProtKB-KW"/>
</dbReference>
<dbReference type="GO" id="GO:0046872">
    <property type="term" value="F:metal ion binding"/>
    <property type="evidence" value="ECO:0007669"/>
    <property type="project" value="UniProtKB-KW"/>
</dbReference>
<dbReference type="PANTHER" id="PTHR34299">
    <property type="entry name" value="DIACYLGLYCEROL KINASE"/>
    <property type="match status" value="1"/>
</dbReference>
<feature type="binding site" evidence="18">
    <location>
        <position position="33"/>
    </location>
    <ligand>
        <name>a divalent metal cation</name>
        <dbReference type="ChEBI" id="CHEBI:60240"/>
    </ligand>
</feature>
<keyword evidence="18" id="KW-0460">Magnesium</keyword>
<dbReference type="CDD" id="cd14265">
    <property type="entry name" value="UDPK_IM_like"/>
    <property type="match status" value="1"/>
</dbReference>
<evidence type="ECO:0000256" key="9">
    <source>
        <dbReference type="ARBA" id="ARBA00022840"/>
    </source>
</evidence>
<sequence>MDLKNKKNKWKHRHFWQSFCHASAGLLTAWKEERNLRFHSFAAIAVFLLAWLLQLGLFEWLWLGLCVTLVLVSELWNTVLENVVDLITECKRDPLAKKAKDIASGAVFVTAVFAAISGAVIFIPHLLALF</sequence>
<feature type="transmembrane region" description="Helical" evidence="19">
    <location>
        <begin position="36"/>
        <end position="54"/>
    </location>
</feature>
<keyword evidence="14" id="KW-1208">Phospholipid metabolism</keyword>
<evidence type="ECO:0000256" key="1">
    <source>
        <dbReference type="ARBA" id="ARBA00004651"/>
    </source>
</evidence>
<proteinExistence type="inferred from homology"/>
<dbReference type="EMBL" id="AZFQ01000026">
    <property type="protein sequence ID" value="KRL99452.1"/>
    <property type="molecule type" value="Genomic_DNA"/>
</dbReference>
<evidence type="ECO:0000256" key="13">
    <source>
        <dbReference type="ARBA" id="ARBA00023209"/>
    </source>
</evidence>
<feature type="binding site" evidence="18">
    <location>
        <position position="81"/>
    </location>
    <ligand>
        <name>a divalent metal cation</name>
        <dbReference type="ChEBI" id="CHEBI:60240"/>
    </ligand>
</feature>
<dbReference type="Proteomes" id="UP000051166">
    <property type="component" value="Unassembled WGS sequence"/>
</dbReference>
<evidence type="ECO:0000256" key="7">
    <source>
        <dbReference type="ARBA" id="ARBA00022741"/>
    </source>
</evidence>
<evidence type="ECO:0000256" key="19">
    <source>
        <dbReference type="SAM" id="Phobius"/>
    </source>
</evidence>
<keyword evidence="13" id="KW-0594">Phospholipid biosynthesis</keyword>
<feature type="binding site" evidence="17">
    <location>
        <begin position="100"/>
        <end position="101"/>
    </location>
    <ligand>
        <name>ATP</name>
        <dbReference type="ChEBI" id="CHEBI:30616"/>
    </ligand>
</feature>
<evidence type="ECO:0000256" key="6">
    <source>
        <dbReference type="ARBA" id="ARBA00022692"/>
    </source>
</evidence>
<feature type="binding site" evidence="17">
    <location>
        <position position="33"/>
    </location>
    <ligand>
        <name>ATP</name>
        <dbReference type="ChEBI" id="CHEBI:30616"/>
    </ligand>
</feature>
<evidence type="ECO:0000256" key="3">
    <source>
        <dbReference type="ARBA" id="ARBA00022475"/>
    </source>
</evidence>
<dbReference type="PATRIC" id="fig|1423801.4.peg.150"/>
<feature type="binding site" evidence="17">
    <location>
        <position position="81"/>
    </location>
    <ligand>
        <name>ATP</name>
        <dbReference type="ChEBI" id="CHEBI:30616"/>
    </ligand>
</feature>
<comment type="cofactor">
    <cofactor evidence="18">
        <name>Mg(2+)</name>
        <dbReference type="ChEBI" id="CHEBI:18420"/>
    </cofactor>
    <text evidence="18">Mn(2+), Zn(2+), Cd(2+) and Co(2+) support activity to lesser extents.</text>
</comment>
<keyword evidence="4" id="KW-0444">Lipid biosynthesis</keyword>
<evidence type="ECO:0000313" key="20">
    <source>
        <dbReference type="EMBL" id="KRL99452.1"/>
    </source>
</evidence>
<comment type="subcellular location">
    <subcellularLocation>
        <location evidence="1">Cell membrane</location>
        <topology evidence="1">Multi-pass membrane protein</topology>
    </subcellularLocation>
</comment>
<keyword evidence="3" id="KW-1003">Cell membrane</keyword>
<dbReference type="GO" id="GO:0005886">
    <property type="term" value="C:plasma membrane"/>
    <property type="evidence" value="ECO:0007669"/>
    <property type="project" value="UniProtKB-SubCell"/>
</dbReference>
<protein>
    <submittedName>
        <fullName evidence="20">Diacylglycerol kinase</fullName>
    </submittedName>
</protein>
<dbReference type="RefSeq" id="WP_056960360.1">
    <property type="nucleotide sequence ID" value="NZ_AZFQ01000026.1"/>
</dbReference>
<evidence type="ECO:0000313" key="21">
    <source>
        <dbReference type="Proteomes" id="UP000051166"/>
    </source>
</evidence>
<keyword evidence="7 17" id="KW-0547">Nucleotide-binding</keyword>
<keyword evidence="12 19" id="KW-0472">Membrane</keyword>
<evidence type="ECO:0000256" key="16">
    <source>
        <dbReference type="PIRSR" id="PIRSR600829-2"/>
    </source>
</evidence>
<comment type="similarity">
    <text evidence="2">Belongs to the bacterial diacylglycerol kinase family.</text>
</comment>
<dbReference type="InterPro" id="IPR033717">
    <property type="entry name" value="UDPK"/>
</dbReference>
<evidence type="ECO:0000256" key="5">
    <source>
        <dbReference type="ARBA" id="ARBA00022679"/>
    </source>
</evidence>
<feature type="active site" description="Proton acceptor" evidence="15">
    <location>
        <position position="74"/>
    </location>
</feature>
<dbReference type="AlphaFoldDB" id="A0A0R1V1G3"/>
<dbReference type="OrthoDB" id="9789934at2"/>
<dbReference type="STRING" id="1423801.FD50_GL000148"/>
<evidence type="ECO:0000256" key="14">
    <source>
        <dbReference type="ARBA" id="ARBA00023264"/>
    </source>
</evidence>
<dbReference type="InterPro" id="IPR000829">
    <property type="entry name" value="DAGK"/>
</dbReference>
<reference evidence="20 21" key="1">
    <citation type="journal article" date="2015" name="Genome Announc.">
        <title>Expanding the biotechnology potential of lactobacilli through comparative genomics of 213 strains and associated genera.</title>
        <authorList>
            <person name="Sun Z."/>
            <person name="Harris H.M."/>
            <person name="McCann A."/>
            <person name="Guo C."/>
            <person name="Argimon S."/>
            <person name="Zhang W."/>
            <person name="Yang X."/>
            <person name="Jeffery I.B."/>
            <person name="Cooney J.C."/>
            <person name="Kagawa T.F."/>
            <person name="Liu W."/>
            <person name="Song Y."/>
            <person name="Salvetti E."/>
            <person name="Wrobel A."/>
            <person name="Rasinkangas P."/>
            <person name="Parkhill J."/>
            <person name="Rea M.C."/>
            <person name="O'Sullivan O."/>
            <person name="Ritari J."/>
            <person name="Douillard F.P."/>
            <person name="Paul Ross R."/>
            <person name="Yang R."/>
            <person name="Briner A.E."/>
            <person name="Felis G.E."/>
            <person name="de Vos W.M."/>
            <person name="Barrangou R."/>
            <person name="Klaenhammer T.R."/>
            <person name="Caufield P.W."/>
            <person name="Cui Y."/>
            <person name="Zhang H."/>
            <person name="O'Toole P.W."/>
        </authorList>
    </citation>
    <scope>NUCLEOTIDE SEQUENCE [LARGE SCALE GENOMIC DNA]</scope>
    <source>
        <strain evidence="20 21">DSM 16230</strain>
    </source>
</reference>
<keyword evidence="8 20" id="KW-0418">Kinase</keyword>
<keyword evidence="11" id="KW-0443">Lipid metabolism</keyword>
<evidence type="ECO:0000256" key="11">
    <source>
        <dbReference type="ARBA" id="ARBA00023098"/>
    </source>
</evidence>
<evidence type="ECO:0000256" key="10">
    <source>
        <dbReference type="ARBA" id="ARBA00022989"/>
    </source>
</evidence>
<keyword evidence="10 19" id="KW-1133">Transmembrane helix</keyword>
<dbReference type="Gene3D" id="1.10.287.3610">
    <property type="match status" value="1"/>
</dbReference>
<feature type="binding site" evidence="16">
    <location>
        <position position="74"/>
    </location>
    <ligand>
        <name>substrate</name>
    </ligand>
</feature>
<keyword evidence="5" id="KW-0808">Transferase</keyword>
<dbReference type="Pfam" id="PF01219">
    <property type="entry name" value="DAGK_prokar"/>
    <property type="match status" value="1"/>
</dbReference>
<dbReference type="GO" id="GO:0016301">
    <property type="term" value="F:kinase activity"/>
    <property type="evidence" value="ECO:0007669"/>
    <property type="project" value="UniProtKB-KW"/>
</dbReference>
<feature type="transmembrane region" description="Helical" evidence="19">
    <location>
        <begin position="101"/>
        <end position="127"/>
    </location>
</feature>
<gene>
    <name evidence="20" type="ORF">FD50_GL000148</name>
</gene>
<organism evidence="20 21">
    <name type="scientific">Liquorilactobacillus satsumensis DSM 16230 = JCM 12392</name>
    <dbReference type="NCBI Taxonomy" id="1423801"/>
    <lineage>
        <taxon>Bacteria</taxon>
        <taxon>Bacillati</taxon>
        <taxon>Bacillota</taxon>
        <taxon>Bacilli</taxon>
        <taxon>Lactobacillales</taxon>
        <taxon>Lactobacillaceae</taxon>
        <taxon>Liquorilactobacillus</taxon>
    </lineage>
</organism>
<comment type="caution">
    <text evidence="20">The sequence shown here is derived from an EMBL/GenBank/DDBJ whole genome shotgun (WGS) entry which is preliminary data.</text>
</comment>
<keyword evidence="18" id="KW-0479">Metal-binding</keyword>
<dbReference type="GeneID" id="98307612"/>
<evidence type="ECO:0000256" key="12">
    <source>
        <dbReference type="ARBA" id="ARBA00023136"/>
    </source>
</evidence>
<keyword evidence="21" id="KW-1185">Reference proteome</keyword>
<keyword evidence="9 17" id="KW-0067">ATP-binding</keyword>
<evidence type="ECO:0000256" key="18">
    <source>
        <dbReference type="PIRSR" id="PIRSR600829-4"/>
    </source>
</evidence>
<evidence type="ECO:0000256" key="15">
    <source>
        <dbReference type="PIRSR" id="PIRSR600829-1"/>
    </source>
</evidence>
<accession>A0A0R1V1G3</accession>
<evidence type="ECO:0000256" key="4">
    <source>
        <dbReference type="ARBA" id="ARBA00022516"/>
    </source>
</evidence>
<name>A0A0R1V1G3_9LACO</name>
<evidence type="ECO:0000256" key="2">
    <source>
        <dbReference type="ARBA" id="ARBA00005967"/>
    </source>
</evidence>
<dbReference type="InterPro" id="IPR036945">
    <property type="entry name" value="DAGK_sf"/>
</dbReference>
<dbReference type="GO" id="GO:0008654">
    <property type="term" value="P:phospholipid biosynthetic process"/>
    <property type="evidence" value="ECO:0007669"/>
    <property type="project" value="UniProtKB-KW"/>
</dbReference>
<feature type="binding site" evidence="16">
    <location>
        <position position="104"/>
    </location>
    <ligand>
        <name>substrate</name>
    </ligand>
</feature>
<evidence type="ECO:0000256" key="8">
    <source>
        <dbReference type="ARBA" id="ARBA00022777"/>
    </source>
</evidence>
<evidence type="ECO:0000256" key="17">
    <source>
        <dbReference type="PIRSR" id="PIRSR600829-3"/>
    </source>
</evidence>